<comment type="cofactor">
    <cofactor evidence="7">
        <name>Zn(2+)</name>
        <dbReference type="ChEBI" id="CHEBI:29105"/>
    </cofactor>
    <text evidence="7">Binds 2 Zn(2+) ions per subunit.</text>
</comment>
<evidence type="ECO:0000256" key="1">
    <source>
        <dbReference type="ARBA" id="ARBA00001623"/>
    </source>
</evidence>
<dbReference type="InterPro" id="IPR017782">
    <property type="entry name" value="Hydroxyacylglutathione_Hdrlase"/>
</dbReference>
<evidence type="ECO:0000313" key="9">
    <source>
        <dbReference type="EMBL" id="OQW98998.1"/>
    </source>
</evidence>
<dbReference type="PANTHER" id="PTHR43705">
    <property type="entry name" value="HYDROXYACYLGLUTATHIONE HYDROLASE"/>
    <property type="match status" value="1"/>
</dbReference>
<dbReference type="InterPro" id="IPR050110">
    <property type="entry name" value="Glyoxalase_II_hydrolase"/>
</dbReference>
<feature type="binding site" evidence="7">
    <location>
        <position position="169"/>
    </location>
    <ligand>
        <name>Zn(2+)</name>
        <dbReference type="ChEBI" id="CHEBI:29105"/>
        <label>2</label>
    </ligand>
</feature>
<feature type="domain" description="Metallo-beta-lactamase" evidence="8">
    <location>
        <begin position="12"/>
        <end position="169"/>
    </location>
</feature>
<dbReference type="SMART" id="SM00849">
    <property type="entry name" value="Lactamase_B"/>
    <property type="match status" value="1"/>
</dbReference>
<proteinExistence type="inferred from homology"/>
<feature type="binding site" evidence="7">
    <location>
        <position position="131"/>
    </location>
    <ligand>
        <name>Zn(2+)</name>
        <dbReference type="ChEBI" id="CHEBI:29105"/>
        <label>1</label>
    </ligand>
</feature>
<dbReference type="CDD" id="cd07723">
    <property type="entry name" value="hydroxyacylglutathione_hydrolase_MBL-fold"/>
    <property type="match status" value="1"/>
</dbReference>
<comment type="similarity">
    <text evidence="3 7">Belongs to the metallo-beta-lactamase superfamily. Glyoxalase II family.</text>
</comment>
<comment type="pathway">
    <text evidence="2 7">Secondary metabolite metabolism; methylglyoxal degradation; (R)-lactate from methylglyoxal: step 2/2.</text>
</comment>
<evidence type="ECO:0000256" key="5">
    <source>
        <dbReference type="ARBA" id="ARBA00022801"/>
    </source>
</evidence>
<name>A0A1Y1Q7Z3_9GAMM</name>
<sequence>MMQVTPVPAFTDNYIWLISNTTNQQVAIVDPGDAVPVLAALERLQMQPVAILITHHHRDHVGGIEPLLEAFPGLAVYGPVTENIPHLTHPLGEGDTVTLESLGLTFSVMELPGHTVGHIVYYGEGSLFCGDTLFANGCGRVFGSTLTDLYHSLQRIASLPLDTQVYCTHEYTVDNIGFAKWVEPDNAALDARMEECWALLDAGHPTVPFELGREFDTNPFLRTHIPEVIAKAEEIAGRATQTPEDVFAVLRIWKDTEYD</sequence>
<feature type="binding site" evidence="7">
    <location>
        <position position="60"/>
    </location>
    <ligand>
        <name>Zn(2+)</name>
        <dbReference type="ChEBI" id="CHEBI:29105"/>
        <label>2</label>
    </ligand>
</feature>
<comment type="caution">
    <text evidence="9">The sequence shown here is derived from an EMBL/GenBank/DDBJ whole genome shotgun (WGS) entry which is preliminary data.</text>
</comment>
<feature type="binding site" evidence="7">
    <location>
        <position position="55"/>
    </location>
    <ligand>
        <name>Zn(2+)</name>
        <dbReference type="ChEBI" id="CHEBI:29105"/>
        <label>1</label>
    </ligand>
</feature>
<feature type="binding site" evidence="7">
    <location>
        <position position="59"/>
    </location>
    <ligand>
        <name>Zn(2+)</name>
        <dbReference type="ChEBI" id="CHEBI:29105"/>
        <label>2</label>
    </ligand>
</feature>
<keyword evidence="5 7" id="KW-0378">Hydrolase</keyword>
<dbReference type="GO" id="GO:0004416">
    <property type="term" value="F:hydroxyacylglutathione hydrolase activity"/>
    <property type="evidence" value="ECO:0007669"/>
    <property type="project" value="UniProtKB-UniRule"/>
</dbReference>
<dbReference type="UniPathway" id="UPA00619">
    <property type="reaction ID" value="UER00676"/>
</dbReference>
<dbReference type="SUPFAM" id="SSF56281">
    <property type="entry name" value="Metallo-hydrolase/oxidoreductase"/>
    <property type="match status" value="1"/>
</dbReference>
<feature type="binding site" evidence="7">
    <location>
        <position position="131"/>
    </location>
    <ligand>
        <name>Zn(2+)</name>
        <dbReference type="ChEBI" id="CHEBI:29105"/>
        <label>2</label>
    </ligand>
</feature>
<dbReference type="Gene3D" id="3.60.15.10">
    <property type="entry name" value="Ribonuclease Z/Hydroxyacylglutathione hydrolase-like"/>
    <property type="match status" value="1"/>
</dbReference>
<dbReference type="Pfam" id="PF00753">
    <property type="entry name" value="Lactamase_B"/>
    <property type="match status" value="1"/>
</dbReference>
<feature type="binding site" evidence="7">
    <location>
        <position position="57"/>
    </location>
    <ligand>
        <name>Zn(2+)</name>
        <dbReference type="ChEBI" id="CHEBI:29105"/>
        <label>1</label>
    </ligand>
</feature>
<evidence type="ECO:0000256" key="7">
    <source>
        <dbReference type="HAMAP-Rule" id="MF_01374"/>
    </source>
</evidence>
<dbReference type="PANTHER" id="PTHR43705:SF1">
    <property type="entry name" value="HYDROXYACYLGLUTATHIONE HYDROLASE GLOB"/>
    <property type="match status" value="1"/>
</dbReference>
<dbReference type="HAMAP" id="MF_01374">
    <property type="entry name" value="Glyoxalase_2"/>
    <property type="match status" value="1"/>
</dbReference>
<dbReference type="PIRSF" id="PIRSF005457">
    <property type="entry name" value="Glx"/>
    <property type="match status" value="1"/>
</dbReference>
<evidence type="ECO:0000256" key="6">
    <source>
        <dbReference type="ARBA" id="ARBA00022833"/>
    </source>
</evidence>
<dbReference type="InterPro" id="IPR032282">
    <property type="entry name" value="HAGH_C"/>
</dbReference>
<dbReference type="InterPro" id="IPR035680">
    <property type="entry name" value="Clx_II_MBL"/>
</dbReference>
<protein>
    <recommendedName>
        <fullName evidence="7">Hydroxyacylglutathione hydrolase</fullName>
        <ecNumber evidence="7">3.1.2.6</ecNumber>
    </recommendedName>
    <alternativeName>
        <fullName evidence="7">Glyoxalase II</fullName>
        <shortName evidence="7">Glx II</shortName>
    </alternativeName>
</protein>
<dbReference type="InterPro" id="IPR001279">
    <property type="entry name" value="Metallo-B-lactamas"/>
</dbReference>
<dbReference type="NCBIfam" id="TIGR03413">
    <property type="entry name" value="GSH_gloB"/>
    <property type="match status" value="1"/>
</dbReference>
<evidence type="ECO:0000256" key="4">
    <source>
        <dbReference type="ARBA" id="ARBA00022723"/>
    </source>
</evidence>
<accession>A0A1Y1Q7Z3</accession>
<gene>
    <name evidence="7" type="primary">gloB</name>
    <name evidence="9" type="ORF">BWK73_51285</name>
</gene>
<organism evidence="9 10">
    <name type="scientific">Thiothrix lacustris</name>
    <dbReference type="NCBI Taxonomy" id="525917"/>
    <lineage>
        <taxon>Bacteria</taxon>
        <taxon>Pseudomonadati</taxon>
        <taxon>Pseudomonadota</taxon>
        <taxon>Gammaproteobacteria</taxon>
        <taxon>Thiotrichales</taxon>
        <taxon>Thiotrichaceae</taxon>
        <taxon>Thiothrix</taxon>
    </lineage>
</organism>
<dbReference type="EC" id="3.1.2.6" evidence="7"/>
<feature type="binding site" evidence="7">
    <location>
        <position position="114"/>
    </location>
    <ligand>
        <name>Zn(2+)</name>
        <dbReference type="ChEBI" id="CHEBI:29105"/>
        <label>1</label>
    </ligand>
</feature>
<evidence type="ECO:0000256" key="3">
    <source>
        <dbReference type="ARBA" id="ARBA00006759"/>
    </source>
</evidence>
<keyword evidence="6 7" id="KW-0862">Zinc</keyword>
<dbReference type="AlphaFoldDB" id="A0A1Y1Q7Z3"/>
<evidence type="ECO:0000259" key="8">
    <source>
        <dbReference type="SMART" id="SM00849"/>
    </source>
</evidence>
<dbReference type="Pfam" id="PF16123">
    <property type="entry name" value="HAGH_C"/>
    <property type="match status" value="1"/>
</dbReference>
<dbReference type="GO" id="GO:0046872">
    <property type="term" value="F:metal ion binding"/>
    <property type="evidence" value="ECO:0007669"/>
    <property type="project" value="UniProtKB-KW"/>
</dbReference>
<evidence type="ECO:0000256" key="2">
    <source>
        <dbReference type="ARBA" id="ARBA00004963"/>
    </source>
</evidence>
<dbReference type="EMBL" id="MTEJ01000722">
    <property type="protein sequence ID" value="OQW98998.1"/>
    <property type="molecule type" value="Genomic_DNA"/>
</dbReference>
<comment type="function">
    <text evidence="7">Thiolesterase that catalyzes the hydrolysis of S-D-lactoyl-glutathione to form glutathione and D-lactic acid.</text>
</comment>
<dbReference type="Proteomes" id="UP000192491">
    <property type="component" value="Unassembled WGS sequence"/>
</dbReference>
<dbReference type="InterPro" id="IPR036866">
    <property type="entry name" value="RibonucZ/Hydroxyglut_hydro"/>
</dbReference>
<dbReference type="STRING" id="1123401.GCA_000621325_02786"/>
<reference evidence="9 10" key="1">
    <citation type="submission" date="2017-01" db="EMBL/GenBank/DDBJ databases">
        <title>Novel large sulfur bacteria in the metagenomes of groundwater-fed chemosynthetic microbial mats in the Lake Huron basin.</title>
        <authorList>
            <person name="Sharrar A.M."/>
            <person name="Flood B.E."/>
            <person name="Bailey J.V."/>
            <person name="Jones D.S."/>
            <person name="Biddanda B."/>
            <person name="Ruberg S.A."/>
            <person name="Marcus D.N."/>
            <person name="Dick G.J."/>
        </authorList>
    </citation>
    <scope>NUCLEOTIDE SEQUENCE [LARGE SCALE GENOMIC DNA]</scope>
    <source>
        <strain evidence="9">A8</strain>
    </source>
</reference>
<dbReference type="GO" id="GO:0019243">
    <property type="term" value="P:methylglyoxal catabolic process to D-lactate via S-lactoyl-glutathione"/>
    <property type="evidence" value="ECO:0007669"/>
    <property type="project" value="UniProtKB-UniRule"/>
</dbReference>
<comment type="catalytic activity">
    <reaction evidence="1 7">
        <text>an S-(2-hydroxyacyl)glutathione + H2O = a 2-hydroxy carboxylate + glutathione + H(+)</text>
        <dbReference type="Rhea" id="RHEA:21864"/>
        <dbReference type="ChEBI" id="CHEBI:15377"/>
        <dbReference type="ChEBI" id="CHEBI:15378"/>
        <dbReference type="ChEBI" id="CHEBI:57925"/>
        <dbReference type="ChEBI" id="CHEBI:58896"/>
        <dbReference type="ChEBI" id="CHEBI:71261"/>
        <dbReference type="EC" id="3.1.2.6"/>
    </reaction>
</comment>
<keyword evidence="4 7" id="KW-0479">Metal-binding</keyword>
<comment type="subunit">
    <text evidence="7">Monomer.</text>
</comment>
<evidence type="ECO:0000313" key="10">
    <source>
        <dbReference type="Proteomes" id="UP000192491"/>
    </source>
</evidence>